<dbReference type="EMBL" id="BMEC01000010">
    <property type="protein sequence ID" value="GGC44293.1"/>
    <property type="molecule type" value="Genomic_DNA"/>
</dbReference>
<reference evidence="3" key="1">
    <citation type="journal article" date="2019" name="Int. J. Syst. Evol. Microbiol.">
        <title>The Global Catalogue of Microorganisms (GCM) 10K type strain sequencing project: providing services to taxonomists for standard genome sequencing and annotation.</title>
        <authorList>
            <consortium name="The Broad Institute Genomics Platform"/>
            <consortium name="The Broad Institute Genome Sequencing Center for Infectious Disease"/>
            <person name="Wu L."/>
            <person name="Ma J."/>
        </authorList>
    </citation>
    <scope>NUCLEOTIDE SEQUENCE [LARGE SCALE GENOMIC DNA]</scope>
    <source>
        <strain evidence="3">CGMCC 1.10832</strain>
    </source>
</reference>
<evidence type="ECO:0000313" key="3">
    <source>
        <dbReference type="Proteomes" id="UP000636010"/>
    </source>
</evidence>
<name>A0ABQ1MP55_9BACT</name>
<proteinExistence type="predicted"/>
<feature type="transmembrane region" description="Helical" evidence="1">
    <location>
        <begin position="361"/>
        <end position="381"/>
    </location>
</feature>
<protein>
    <submittedName>
        <fullName evidence="2">Cell envelope integrity protein CreD</fullName>
    </submittedName>
</protein>
<feature type="transmembrane region" description="Helical" evidence="1">
    <location>
        <begin position="21"/>
        <end position="40"/>
    </location>
</feature>
<feature type="transmembrane region" description="Helical" evidence="1">
    <location>
        <begin position="336"/>
        <end position="355"/>
    </location>
</feature>
<evidence type="ECO:0000256" key="1">
    <source>
        <dbReference type="SAM" id="Phobius"/>
    </source>
</evidence>
<comment type="caution">
    <text evidence="2">The sequence shown here is derived from an EMBL/GenBank/DDBJ whole genome shotgun (WGS) entry which is preliminary data.</text>
</comment>
<dbReference type="InterPro" id="IPR010364">
    <property type="entry name" value="Uncharacterised_IM_CreD"/>
</dbReference>
<dbReference type="RefSeq" id="WP_188465411.1">
    <property type="nucleotide sequence ID" value="NZ_BAABHU010000010.1"/>
</dbReference>
<feature type="transmembrane region" description="Helical" evidence="1">
    <location>
        <begin position="413"/>
        <end position="432"/>
    </location>
</feature>
<dbReference type="PANTHER" id="PTHR30092:SF0">
    <property type="entry name" value="INNER MEMBRANE PROTEIN CRED"/>
    <property type="match status" value="1"/>
</dbReference>
<keyword evidence="3" id="KW-1185">Reference proteome</keyword>
<dbReference type="PANTHER" id="PTHR30092">
    <property type="entry name" value="INNER MEMBRANE PROTEIN CRED"/>
    <property type="match status" value="1"/>
</dbReference>
<dbReference type="Proteomes" id="UP000636010">
    <property type="component" value="Unassembled WGS sequence"/>
</dbReference>
<gene>
    <name evidence="2" type="ORF">GCM10011506_32330</name>
</gene>
<sequence>MKESKSVQEKFLEWTGKSVSLKLLTIGFIILLLLIPQSFINSLIRERQIRQIDVEQEVTEKWSRQQTLIGPYLSLPFFTTKEVIIDKEVKQIKEHKTAYFFPYNLSVDGKVDGKALHRGIFDVVVYNSDLHLKGNFNKANIAALGIDSSHVSWDKLKMHVSLSDMRGIGENTNIKINGKEKVADPYHDDTNNLSGLVVNLEDSYQKEAIQFSCKIALKGSKGIFFTPVGKTTNVTLKGDWNSPSFQGEFIPENRNINENGFEGEWKVLHFNRPFGQEFINKIPDIEQSSFGLTLNMPVDQYQKSTRTAKYALLIIVLSFLSMFLMEIIGGSKIHPLQYILVGLALILYYTLLIALSEHIGFSKAYLVSSASTISLLALYSLTLFRKKINTAIFFVILCVFYLFIFIITKEQDYALLIGSFGLFIALATTMFVSRKIDWYKINISSKTTNQ</sequence>
<keyword evidence="1" id="KW-1133">Transmembrane helix</keyword>
<keyword evidence="1" id="KW-0812">Transmembrane</keyword>
<dbReference type="PIRSF" id="PIRSF004548">
    <property type="entry name" value="CreD"/>
    <property type="match status" value="1"/>
</dbReference>
<dbReference type="NCBIfam" id="NF008712">
    <property type="entry name" value="PRK11715.1-1"/>
    <property type="match status" value="1"/>
</dbReference>
<evidence type="ECO:0000313" key="2">
    <source>
        <dbReference type="EMBL" id="GGC44293.1"/>
    </source>
</evidence>
<accession>A0ABQ1MP55</accession>
<organism evidence="2 3">
    <name type="scientific">Marivirga lumbricoides</name>
    <dbReference type="NCBI Taxonomy" id="1046115"/>
    <lineage>
        <taxon>Bacteria</taxon>
        <taxon>Pseudomonadati</taxon>
        <taxon>Bacteroidota</taxon>
        <taxon>Cytophagia</taxon>
        <taxon>Cytophagales</taxon>
        <taxon>Marivirgaceae</taxon>
        <taxon>Marivirga</taxon>
    </lineage>
</organism>
<dbReference type="Pfam" id="PF06123">
    <property type="entry name" value="CreD"/>
    <property type="match status" value="1"/>
</dbReference>
<feature type="transmembrane region" description="Helical" evidence="1">
    <location>
        <begin position="310"/>
        <end position="329"/>
    </location>
</feature>
<feature type="transmembrane region" description="Helical" evidence="1">
    <location>
        <begin position="388"/>
        <end position="407"/>
    </location>
</feature>
<keyword evidence="1" id="KW-0472">Membrane</keyword>